<proteinExistence type="predicted"/>
<protein>
    <submittedName>
        <fullName evidence="2">Efflux RND transporter permease subunit</fullName>
    </submittedName>
</protein>
<feature type="transmembrane region" description="Helical" evidence="1">
    <location>
        <begin position="892"/>
        <end position="912"/>
    </location>
</feature>
<evidence type="ECO:0000256" key="1">
    <source>
        <dbReference type="SAM" id="Phobius"/>
    </source>
</evidence>
<keyword evidence="1" id="KW-0812">Transmembrane</keyword>
<dbReference type="OrthoDB" id="5287122at2"/>
<dbReference type="Proteomes" id="UP000273022">
    <property type="component" value="Unassembled WGS sequence"/>
</dbReference>
<name>A0A3A6U4D0_9GAMM</name>
<gene>
    <name evidence="2" type="ORF">D5R81_03140</name>
</gene>
<feature type="transmembrane region" description="Helical" evidence="1">
    <location>
        <begin position="918"/>
        <end position="943"/>
    </location>
</feature>
<feature type="transmembrane region" description="Helical" evidence="1">
    <location>
        <begin position="464"/>
        <end position="483"/>
    </location>
</feature>
<dbReference type="InterPro" id="IPR001036">
    <property type="entry name" value="Acrflvin-R"/>
</dbReference>
<keyword evidence="1" id="KW-1133">Transmembrane helix</keyword>
<dbReference type="Gene3D" id="1.20.1640.10">
    <property type="entry name" value="Multidrug efflux transporter AcrB transmembrane domain"/>
    <property type="match status" value="2"/>
</dbReference>
<dbReference type="Gene3D" id="3.30.70.1440">
    <property type="entry name" value="Multidrug efflux transporter AcrB pore domain"/>
    <property type="match status" value="1"/>
</dbReference>
<dbReference type="PANTHER" id="PTHR32063">
    <property type="match status" value="1"/>
</dbReference>
<feature type="transmembrane region" description="Helical" evidence="1">
    <location>
        <begin position="388"/>
        <end position="412"/>
    </location>
</feature>
<feature type="transmembrane region" description="Helical" evidence="1">
    <location>
        <begin position="964"/>
        <end position="983"/>
    </location>
</feature>
<dbReference type="InterPro" id="IPR027463">
    <property type="entry name" value="AcrB_DN_DC_subdom"/>
</dbReference>
<organism evidence="2 3">
    <name type="scientific">Parashewanella spongiae</name>
    <dbReference type="NCBI Taxonomy" id="342950"/>
    <lineage>
        <taxon>Bacteria</taxon>
        <taxon>Pseudomonadati</taxon>
        <taxon>Pseudomonadota</taxon>
        <taxon>Gammaproteobacteria</taxon>
        <taxon>Alteromonadales</taxon>
        <taxon>Shewanellaceae</taxon>
        <taxon>Parashewanella</taxon>
    </lineage>
</organism>
<sequence>MEQPKGLIAWFAHNSVAANLLMLIIIIGGLFSAVMIKKEMMPTYDINQVQVSVAYPGAAPQDIEDGIVIKVEEAIKEIDGIKKISSVAGDGIGSVNIEVSSGFDVFRVLDEIKLAVDAIATFPANIEKPTIQRIKPINSVIWVSIYGDISKKEIKEITKSVRDDLAAFPEITKLTLRGTPAYEVAIEISESKLKQYNLSFEQVAQAVQKSSLDLPGGAIRAQGGDILLRTKSQAYTQDDFERIVVRTGHDGSRVMLSQVADIKDGFEEGLFYTRFNAKPAAIIEVMSVDDQNAIAIADQVRQYIDNKQATLPKGVSIDYWGDLTHYLKDRLNMMLLNLFYGALLVFLLLAFFLDVKLAFWVMVGIPVCFLGAIFLMPHEPFDLSINMITLFGFLLVLGIVVDDAIVIGESVYSEIESKGHSVSNVISGAKSVAMPATFGVLTTMVAFTTLLMGDGFLGSITSSIGLVIILCLLFSLIESKLILPAHLAQMSMKLNRPPKTVFGRTKQNFHQGMMTFISDKYRPFIKVCIKQRYVVLALFILLGFLAKGMKDGGAVREVFFPNLPSDFISVNVEMEKGTSEQHTLDVIQEIEDALYRVNTAMEQEYGYQILAHSQVDVYSNTSAFLFAELIKGESREANADMIAKAWREKLPKFVGVKKLSIDGSTAAGGGADIAFSLVSTDLNQLTQAANELKYKLAEYQGVYGIGDNLSSGSQEVRLQIRPEAEALGLSLSDLARQVRYGFYGYETQRILRDNEEVKVMVRYPAEHRKTMGHLENMMIRTPQGETVPFNTVAQIDIGESMALINRTDGQRAISVEASVDKTQIEPSKIVGEIQAEFIPQLLQKYPKLTTSLTGASLDEQEAKWQFLLNAIFVCLAIYALMAIPLKSYTQPILILIVAPFGIIGAIFGHWVHDASLSILSWYGILALSGVVVNDALVLVDYINKSRARGISVFETAVDAGCRRFRAIVLTSLTTFVGLVPILLEKSLQAAILIPMAISLAYGIVFATLVTLVLMPALYVIFDDIKKGSHWLFNWWWQPQH</sequence>
<dbReference type="SUPFAM" id="SSF82866">
    <property type="entry name" value="Multidrug efflux transporter AcrB transmembrane domain"/>
    <property type="match status" value="2"/>
</dbReference>
<keyword evidence="1" id="KW-0472">Membrane</keyword>
<feature type="transmembrane region" description="Helical" evidence="1">
    <location>
        <begin position="334"/>
        <end position="353"/>
    </location>
</feature>
<feature type="transmembrane region" description="Helical" evidence="1">
    <location>
        <begin position="866"/>
        <end position="885"/>
    </location>
</feature>
<accession>A0A3A6U4D0</accession>
<reference evidence="2 3" key="1">
    <citation type="submission" date="2018-09" db="EMBL/GenBank/DDBJ databases">
        <title>Phylogeny of the Shewanellaceae, and recommendation for two new genera, Pseudoshewanella and Parashewanella.</title>
        <authorList>
            <person name="Wang G."/>
        </authorList>
    </citation>
    <scope>NUCLEOTIDE SEQUENCE [LARGE SCALE GENOMIC DNA]</scope>
    <source>
        <strain evidence="2 3">KCTC 22492</strain>
    </source>
</reference>
<comment type="caution">
    <text evidence="2">The sequence shown here is derived from an EMBL/GenBank/DDBJ whole genome shotgun (WGS) entry which is preliminary data.</text>
</comment>
<feature type="transmembrane region" description="Helical" evidence="1">
    <location>
        <begin position="989"/>
        <end position="1021"/>
    </location>
</feature>
<dbReference type="EMBL" id="QYYH01000012">
    <property type="protein sequence ID" value="RJY18946.1"/>
    <property type="molecule type" value="Genomic_DNA"/>
</dbReference>
<dbReference type="AlphaFoldDB" id="A0A3A6U4D0"/>
<dbReference type="Gene3D" id="3.30.70.1430">
    <property type="entry name" value="Multidrug efflux transporter AcrB pore domain"/>
    <property type="match status" value="2"/>
</dbReference>
<keyword evidence="3" id="KW-1185">Reference proteome</keyword>
<dbReference type="SUPFAM" id="SSF82693">
    <property type="entry name" value="Multidrug efflux transporter AcrB pore domain, PN1, PN2, PC1 and PC2 subdomains"/>
    <property type="match status" value="2"/>
</dbReference>
<dbReference type="SUPFAM" id="SSF82714">
    <property type="entry name" value="Multidrug efflux transporter AcrB TolC docking domain, DN and DC subdomains"/>
    <property type="match status" value="2"/>
</dbReference>
<dbReference type="GO" id="GO:0005886">
    <property type="term" value="C:plasma membrane"/>
    <property type="evidence" value="ECO:0007669"/>
    <property type="project" value="TreeGrafter"/>
</dbReference>
<evidence type="ECO:0000313" key="3">
    <source>
        <dbReference type="Proteomes" id="UP000273022"/>
    </source>
</evidence>
<evidence type="ECO:0000313" key="2">
    <source>
        <dbReference type="EMBL" id="RJY18946.1"/>
    </source>
</evidence>
<dbReference type="RefSeq" id="WP_121852198.1">
    <property type="nucleotide sequence ID" value="NZ_CP037952.1"/>
</dbReference>
<dbReference type="Gene3D" id="3.30.2090.10">
    <property type="entry name" value="Multidrug efflux transporter AcrB TolC docking domain, DN and DC subdomains"/>
    <property type="match status" value="2"/>
</dbReference>
<dbReference type="GO" id="GO:0042910">
    <property type="term" value="F:xenobiotic transmembrane transporter activity"/>
    <property type="evidence" value="ECO:0007669"/>
    <property type="project" value="TreeGrafter"/>
</dbReference>
<feature type="transmembrane region" description="Helical" evidence="1">
    <location>
        <begin position="359"/>
        <end position="376"/>
    </location>
</feature>
<dbReference type="Gene3D" id="3.30.70.1320">
    <property type="entry name" value="Multidrug efflux transporter AcrB pore domain like"/>
    <property type="match status" value="1"/>
</dbReference>
<dbReference type="Pfam" id="PF00873">
    <property type="entry name" value="ACR_tran"/>
    <property type="match status" value="1"/>
</dbReference>
<feature type="transmembrane region" description="Helical" evidence="1">
    <location>
        <begin position="432"/>
        <end position="452"/>
    </location>
</feature>
<dbReference type="PRINTS" id="PR00702">
    <property type="entry name" value="ACRIFLAVINRP"/>
</dbReference>
<feature type="transmembrane region" description="Helical" evidence="1">
    <location>
        <begin position="16"/>
        <end position="36"/>
    </location>
</feature>
<dbReference type="PANTHER" id="PTHR32063:SF33">
    <property type="entry name" value="RND SUPERFAMILY EFFLUX PUMP PERMEASE COMPONENT"/>
    <property type="match status" value="1"/>
</dbReference>